<evidence type="ECO:0000313" key="2">
    <source>
        <dbReference type="Proteomes" id="UP000012062"/>
    </source>
</evidence>
<dbReference type="STRING" id="1297569.MESS2_300078"/>
<evidence type="ECO:0008006" key="3">
    <source>
        <dbReference type="Google" id="ProtNLM"/>
    </source>
</evidence>
<dbReference type="AlphaFoldDB" id="M5EQJ0"/>
<accession>M5EQJ0</accession>
<protein>
    <recommendedName>
        <fullName evidence="3">Transposase</fullName>
    </recommendedName>
</protein>
<gene>
    <name evidence="1" type="ORF">MESS2_300078</name>
</gene>
<evidence type="ECO:0000313" key="1">
    <source>
        <dbReference type="EMBL" id="CCV06360.1"/>
    </source>
</evidence>
<dbReference type="EMBL" id="CAUM01000096">
    <property type="protein sequence ID" value="CCV06360.1"/>
    <property type="molecule type" value="Genomic_DNA"/>
</dbReference>
<dbReference type="Proteomes" id="UP000012062">
    <property type="component" value="Unassembled WGS sequence"/>
</dbReference>
<name>M5EQJ0_9HYPH</name>
<organism evidence="1 2">
    <name type="scientific">Mesorhizobium metallidurans STM 2683</name>
    <dbReference type="NCBI Taxonomy" id="1297569"/>
    <lineage>
        <taxon>Bacteria</taxon>
        <taxon>Pseudomonadati</taxon>
        <taxon>Pseudomonadota</taxon>
        <taxon>Alphaproteobacteria</taxon>
        <taxon>Hyphomicrobiales</taxon>
        <taxon>Phyllobacteriaceae</taxon>
        <taxon>Mesorhizobium</taxon>
    </lineage>
</organism>
<reference evidence="1 2" key="1">
    <citation type="submission" date="2013-02" db="EMBL/GenBank/DDBJ databases">
        <authorList>
            <person name="Genoscope - CEA"/>
        </authorList>
    </citation>
    <scope>NUCLEOTIDE SEQUENCE [LARGE SCALE GENOMIC DNA]</scope>
    <source>
        <strain evidence="1 2">STM 2683</strain>
    </source>
</reference>
<proteinExistence type="predicted"/>
<sequence length="68" mass="7463">MFRVAVTIEGFACVARFVTVAGCPVRLITSLGPNKNQRVSAWGALELRHVECHLARCRHLQLRSTAGS</sequence>
<keyword evidence="2" id="KW-1185">Reference proteome</keyword>
<comment type="caution">
    <text evidence="1">The sequence shown here is derived from an EMBL/GenBank/DDBJ whole genome shotgun (WGS) entry which is preliminary data.</text>
</comment>